<dbReference type="CDD" id="cd17321">
    <property type="entry name" value="MFS_MMR_MDR_like"/>
    <property type="match status" value="1"/>
</dbReference>
<dbReference type="InterPro" id="IPR036259">
    <property type="entry name" value="MFS_trans_sf"/>
</dbReference>
<dbReference type="PRINTS" id="PR01036">
    <property type="entry name" value="TCRTETB"/>
</dbReference>
<keyword evidence="2 5" id="KW-0812">Transmembrane</keyword>
<dbReference type="InterPro" id="IPR020846">
    <property type="entry name" value="MFS_dom"/>
</dbReference>
<feature type="transmembrane region" description="Helical" evidence="5">
    <location>
        <begin position="277"/>
        <end position="300"/>
    </location>
</feature>
<feature type="domain" description="Major facilitator superfamily (MFS) profile" evidence="6">
    <location>
        <begin position="19"/>
        <end position="448"/>
    </location>
</feature>
<feature type="transmembrane region" description="Helical" evidence="5">
    <location>
        <begin position="312"/>
        <end position="329"/>
    </location>
</feature>
<evidence type="ECO:0000256" key="5">
    <source>
        <dbReference type="SAM" id="Phobius"/>
    </source>
</evidence>
<evidence type="ECO:0000259" key="6">
    <source>
        <dbReference type="PROSITE" id="PS50850"/>
    </source>
</evidence>
<feature type="transmembrane region" description="Helical" evidence="5">
    <location>
        <begin position="210"/>
        <end position="229"/>
    </location>
</feature>
<feature type="transmembrane region" description="Helical" evidence="5">
    <location>
        <begin position="143"/>
        <end position="166"/>
    </location>
</feature>
<keyword evidence="3 5" id="KW-1133">Transmembrane helix</keyword>
<dbReference type="EMBL" id="SODU01000001">
    <property type="protein sequence ID" value="TDW94570.1"/>
    <property type="molecule type" value="Genomic_DNA"/>
</dbReference>
<proteinExistence type="predicted"/>
<feature type="transmembrane region" description="Helical" evidence="5">
    <location>
        <begin position="235"/>
        <end position="256"/>
    </location>
</feature>
<dbReference type="Pfam" id="PF07690">
    <property type="entry name" value="MFS_1"/>
    <property type="match status" value="1"/>
</dbReference>
<accession>A0ABY2FPR5</accession>
<feature type="transmembrane region" description="Helical" evidence="5">
    <location>
        <begin position="18"/>
        <end position="41"/>
    </location>
</feature>
<name>A0ABY2FPR5_9ACTN</name>
<reference evidence="7 8" key="1">
    <citation type="submission" date="2019-03" db="EMBL/GenBank/DDBJ databases">
        <title>Genomic Encyclopedia of Type Strains, Phase III (KMG-III): the genomes of soil and plant-associated and newly described type strains.</title>
        <authorList>
            <person name="Whitman W."/>
        </authorList>
    </citation>
    <scope>NUCLEOTIDE SEQUENCE [LARGE SCALE GENOMIC DNA]</scope>
    <source>
        <strain evidence="7 8">VKMAc-2574</strain>
    </source>
</reference>
<comment type="caution">
    <text evidence="7">The sequence shown here is derived from an EMBL/GenBank/DDBJ whole genome shotgun (WGS) entry which is preliminary data.</text>
</comment>
<comment type="subcellular location">
    <subcellularLocation>
        <location evidence="1">Cell membrane</location>
        <topology evidence="1">Multi-pass membrane protein</topology>
    </subcellularLocation>
</comment>
<dbReference type="Gene3D" id="1.20.1250.20">
    <property type="entry name" value="MFS general substrate transporter like domains"/>
    <property type="match status" value="1"/>
</dbReference>
<dbReference type="PROSITE" id="PS50850">
    <property type="entry name" value="MFS"/>
    <property type="match status" value="1"/>
</dbReference>
<dbReference type="RefSeq" id="WP_134127863.1">
    <property type="nucleotide sequence ID" value="NZ_SODU01000001.1"/>
</dbReference>
<evidence type="ECO:0000313" key="7">
    <source>
        <dbReference type="EMBL" id="TDW94570.1"/>
    </source>
</evidence>
<feature type="transmembrane region" description="Helical" evidence="5">
    <location>
        <begin position="113"/>
        <end position="131"/>
    </location>
</feature>
<protein>
    <submittedName>
        <fullName evidence="7">MFS transporter</fullName>
    </submittedName>
</protein>
<feature type="transmembrane region" description="Helical" evidence="5">
    <location>
        <begin position="86"/>
        <end position="107"/>
    </location>
</feature>
<evidence type="ECO:0000256" key="1">
    <source>
        <dbReference type="ARBA" id="ARBA00004651"/>
    </source>
</evidence>
<evidence type="ECO:0000256" key="4">
    <source>
        <dbReference type="ARBA" id="ARBA00023136"/>
    </source>
</evidence>
<dbReference type="SUPFAM" id="SSF103473">
    <property type="entry name" value="MFS general substrate transporter"/>
    <property type="match status" value="1"/>
</dbReference>
<feature type="transmembrane region" description="Helical" evidence="5">
    <location>
        <begin position="336"/>
        <end position="355"/>
    </location>
</feature>
<sequence>MTVVTTDRAVGAGTRRGLMLAVLLLGQFMALLDTSIVNVAMPAIGSGFHASGAWLQLVVGGYLVAYAMTLITGARLGDLFGRRRMYLTGAILFTLASLACGLAPAVLPLVLFRFVQGVAAAIMVPQIMSLIQAHFAGPARAKALSAYGVTLSAGQIAGLIAGGLLVGANLLDSGWRPVFLVNVPVGICLAILVPQSIPADRPAATRRLDVTGLALSTCAVLLMVLPAVVGHELGWPLWTFGCIAAGVVVAAVFVRFERRTADPLLNLEVLHARGLPAGLLTMVCMLLAMGGFLFAFTLHLQTELGESAMRAGLTWLPFAVTFGLVGYFWRLVPSRLHHLLVPVGLALCTLGYAGIGPFQWPALLLAGAGMGLSASPLVTQSLAHVPLPRAADASGILTTAMQLSQVGGVTIFGTLYLSTHSFPATSRAIALAAAIGIVAAGFLARTGRPTAVRRRGASS</sequence>
<feature type="transmembrane region" description="Helical" evidence="5">
    <location>
        <begin position="424"/>
        <end position="444"/>
    </location>
</feature>
<organism evidence="7 8">
    <name type="scientific">Kribbella pratensis</name>
    <dbReference type="NCBI Taxonomy" id="2512112"/>
    <lineage>
        <taxon>Bacteria</taxon>
        <taxon>Bacillati</taxon>
        <taxon>Actinomycetota</taxon>
        <taxon>Actinomycetes</taxon>
        <taxon>Propionibacteriales</taxon>
        <taxon>Kribbellaceae</taxon>
        <taxon>Kribbella</taxon>
    </lineage>
</organism>
<keyword evidence="4 5" id="KW-0472">Membrane</keyword>
<evidence type="ECO:0000313" key="8">
    <source>
        <dbReference type="Proteomes" id="UP000295060"/>
    </source>
</evidence>
<feature type="transmembrane region" description="Helical" evidence="5">
    <location>
        <begin position="178"/>
        <end position="198"/>
    </location>
</feature>
<dbReference type="PANTHER" id="PTHR42718">
    <property type="entry name" value="MAJOR FACILITATOR SUPERFAMILY MULTIDRUG TRANSPORTER MFSC"/>
    <property type="match status" value="1"/>
</dbReference>
<evidence type="ECO:0000256" key="3">
    <source>
        <dbReference type="ARBA" id="ARBA00022989"/>
    </source>
</evidence>
<gene>
    <name evidence="7" type="ORF">EV137_1887</name>
</gene>
<dbReference type="Proteomes" id="UP000295060">
    <property type="component" value="Unassembled WGS sequence"/>
</dbReference>
<dbReference type="Gene3D" id="1.20.1720.10">
    <property type="entry name" value="Multidrug resistance protein D"/>
    <property type="match status" value="1"/>
</dbReference>
<dbReference type="PANTHER" id="PTHR42718:SF39">
    <property type="entry name" value="ACTINORHODIN TRANSPORTER-RELATED"/>
    <property type="match status" value="1"/>
</dbReference>
<feature type="transmembrane region" description="Helical" evidence="5">
    <location>
        <begin position="53"/>
        <end position="74"/>
    </location>
</feature>
<evidence type="ECO:0000256" key="2">
    <source>
        <dbReference type="ARBA" id="ARBA00022692"/>
    </source>
</evidence>
<keyword evidence="8" id="KW-1185">Reference proteome</keyword>
<dbReference type="InterPro" id="IPR011701">
    <property type="entry name" value="MFS"/>
</dbReference>